<protein>
    <submittedName>
        <fullName evidence="3">Acetyl esterase/lipase</fullName>
    </submittedName>
</protein>
<dbReference type="Pfam" id="PF20434">
    <property type="entry name" value="BD-FAE"/>
    <property type="match status" value="1"/>
</dbReference>
<dbReference type="InterPro" id="IPR049492">
    <property type="entry name" value="BD-FAE-like_dom"/>
</dbReference>
<evidence type="ECO:0000256" key="1">
    <source>
        <dbReference type="ARBA" id="ARBA00022801"/>
    </source>
</evidence>
<reference evidence="3" key="1">
    <citation type="submission" date="2022-06" db="EMBL/GenBank/DDBJ databases">
        <title>Sequencing the genomes of 1000 actinobacteria strains.</title>
        <authorList>
            <person name="Klenk H.-P."/>
        </authorList>
    </citation>
    <scope>NUCLEOTIDE SEQUENCE</scope>
    <source>
        <strain evidence="3">DSM 46694</strain>
    </source>
</reference>
<dbReference type="PANTHER" id="PTHR48081">
    <property type="entry name" value="AB HYDROLASE SUPERFAMILY PROTEIN C4A8.06C"/>
    <property type="match status" value="1"/>
</dbReference>
<dbReference type="GO" id="GO:0016787">
    <property type="term" value="F:hydrolase activity"/>
    <property type="evidence" value="ECO:0007669"/>
    <property type="project" value="UniProtKB-KW"/>
</dbReference>
<sequence length="253" mass="26449">MTEHPLWPTTGAATITAFPVDGPAPAMVVCPGGAYHHLADHEGAPVARWLNSLGVAAFVLRYRIAPHRHPLPLLDAARAVRWVRHHAADAGVDPARVGVLGFSAGGHLAGLLATGKGPMPAEGPHDAVDEADPRPGLAVLCYPVTTLTGSAAHRGSAANLLGADAPRSVREELSLANRVTGDTPPMFLWHTADDESVPVENTLSLSLALARHGVAQEVHVYPSGRHGLGLAEEDPVVGGWTARCAAFLRGRGW</sequence>
<dbReference type="Gene3D" id="3.40.50.1820">
    <property type="entry name" value="alpha/beta hydrolase"/>
    <property type="match status" value="1"/>
</dbReference>
<dbReference type="InterPro" id="IPR029058">
    <property type="entry name" value="AB_hydrolase_fold"/>
</dbReference>
<comment type="caution">
    <text evidence="3">The sequence shown here is derived from an EMBL/GenBank/DDBJ whole genome shotgun (WGS) entry which is preliminary data.</text>
</comment>
<dbReference type="AlphaFoldDB" id="A0A9X2GC74"/>
<dbReference type="PANTHER" id="PTHR48081:SF6">
    <property type="entry name" value="PEPTIDASE S9 PROLYL OLIGOPEPTIDASE CATALYTIC DOMAIN-CONTAINING PROTEIN"/>
    <property type="match status" value="1"/>
</dbReference>
<gene>
    <name evidence="3" type="ORF">HD597_003494</name>
</gene>
<name>A0A9X2GC74_9ACTN</name>
<dbReference type="SUPFAM" id="SSF53474">
    <property type="entry name" value="alpha/beta-Hydrolases"/>
    <property type="match status" value="1"/>
</dbReference>
<evidence type="ECO:0000313" key="3">
    <source>
        <dbReference type="EMBL" id="MCP2356474.1"/>
    </source>
</evidence>
<proteinExistence type="predicted"/>
<evidence type="ECO:0000259" key="2">
    <source>
        <dbReference type="Pfam" id="PF20434"/>
    </source>
</evidence>
<evidence type="ECO:0000313" key="4">
    <source>
        <dbReference type="Proteomes" id="UP001139648"/>
    </source>
</evidence>
<organism evidence="3 4">
    <name type="scientific">Nonomuraea thailandensis</name>
    <dbReference type="NCBI Taxonomy" id="1188745"/>
    <lineage>
        <taxon>Bacteria</taxon>
        <taxon>Bacillati</taxon>
        <taxon>Actinomycetota</taxon>
        <taxon>Actinomycetes</taxon>
        <taxon>Streptosporangiales</taxon>
        <taxon>Streptosporangiaceae</taxon>
        <taxon>Nonomuraea</taxon>
    </lineage>
</organism>
<keyword evidence="1" id="KW-0378">Hydrolase</keyword>
<feature type="domain" description="BD-FAE-like" evidence="2">
    <location>
        <begin position="22"/>
        <end position="207"/>
    </location>
</feature>
<dbReference type="Proteomes" id="UP001139648">
    <property type="component" value="Unassembled WGS sequence"/>
</dbReference>
<keyword evidence="4" id="KW-1185">Reference proteome</keyword>
<dbReference type="EMBL" id="JAMZEB010000002">
    <property type="protein sequence ID" value="MCP2356474.1"/>
    <property type="molecule type" value="Genomic_DNA"/>
</dbReference>
<dbReference type="InterPro" id="IPR050300">
    <property type="entry name" value="GDXG_lipolytic_enzyme"/>
</dbReference>
<dbReference type="RefSeq" id="WP_253743379.1">
    <property type="nucleotide sequence ID" value="NZ_BAABKA010000057.1"/>
</dbReference>
<accession>A0A9X2GC74</accession>